<name>T2T4A1_HELPX</name>
<dbReference type="InterPro" id="IPR026866">
    <property type="entry name" value="CR006_AAA"/>
</dbReference>
<dbReference type="GO" id="GO:0000731">
    <property type="term" value="P:DNA synthesis involved in DNA repair"/>
    <property type="evidence" value="ECO:0007669"/>
    <property type="project" value="TreeGrafter"/>
</dbReference>
<dbReference type="EMBL" id="ASYU01000107">
    <property type="protein sequence ID" value="EQD98584.1"/>
    <property type="molecule type" value="Genomic_DNA"/>
</dbReference>
<evidence type="ECO:0000313" key="3">
    <source>
        <dbReference type="EMBL" id="EQD98584.1"/>
    </source>
</evidence>
<comment type="caution">
    <text evidence="3">The sequence shown here is derived from an EMBL/GenBank/DDBJ whole genome shotgun (WGS) entry which is preliminary data.</text>
</comment>
<evidence type="ECO:0000256" key="1">
    <source>
        <dbReference type="SAM" id="Coils"/>
    </source>
</evidence>
<accession>T2T4A1</accession>
<feature type="domain" description="Protein CR006 P-loop" evidence="2">
    <location>
        <begin position="20"/>
        <end position="728"/>
    </location>
</feature>
<sequence length="819" mass="95667">MAINIKKIKSLKAFCGLDTIEMGEFKHYNVIFGNNGCGKTSLTRAFELLIPKNKHIEKYRTISTDESPSIEFECEKGSYKIEPNSDIGVPFKVEIYNSDFLHNNAPLNSEFGLKKLDDGTIILEGSVLGEETKEINQLKDFREKVEKRQKKIKDENDTENTLIAKQESEIKKYDKEIEKIRKKMTSKTIQIALDEIGINNFYKVSKDKFKYQEDVLTDLEKDFNELDEAMKKFDGLKEMELPKDYQTIKDKLEFLFSFDIDKEAGQVSEKIKEHISKVGREFIEKGIKLQKEMLDNTCPFCTQTILNGIIQDYTSYFNKSVETFNQCSLEVSGTLKNILDQWNIKEILQSFEKFKPFMKKDFSKNKESLEKALEQIKVLLEKLQKEVDKKEGAKNEKKFQEIDKELLEIQENIQQCVGETGKILNQKKEQKKKLEKLKTELKEVRIKKAKHDSYDWQKSKEEAEIKLSVLNRGHERLNCLLEKIDNKLKKLYEQKRPDIEAINSYLKALNLPKYSLHEDYRIVLNSDVLENSKAEMILSDGEKTTLAFAYFLARLKLFYKKEDLKNLVVVIDDPISSLDEQRIYNTSYIVAKINQELAGEALKDEDKVQVFVLTHNHTFMARLINMVGKHARYFQLERNQNQLKIVCKNEVVGYFDTFYLLLFKEVYEFAKKEKVQDDFKEAINYGNKVRILLESFLKINFIDSFLTEKHDGVFKEETIKDLIKIANDEVELNFSKLPFNKDNNCNIENKDMLCEKILRIAKGLHLDSHGSVMDFFSSYKIPLEDVQKFAKIAINTMKILNPYQTQSYMGSVDKIKNKE</sequence>
<reference evidence="3 4" key="1">
    <citation type="journal article" date="2013" name="Genome Announc.">
        <title>Draft Genome Sequences of Helicobacter pylori Strains Isolated from Regions of Low and High Gastric Cancer Risk in Colombia.</title>
        <authorList>
            <person name="Sheh A."/>
            <person name="Piazuelo M.B."/>
            <person name="Wilson K.T."/>
            <person name="Correa P."/>
            <person name="Fox J.G."/>
        </authorList>
    </citation>
    <scope>NUCLEOTIDE SEQUENCE [LARGE SCALE GENOMIC DNA]</scope>
    <source>
        <strain evidence="3 4">PZ5056</strain>
    </source>
</reference>
<keyword evidence="1" id="KW-0175">Coiled coil</keyword>
<dbReference type="PANTHER" id="PTHR32182">
    <property type="entry name" value="DNA REPLICATION AND REPAIR PROTEIN RECF"/>
    <property type="match status" value="1"/>
</dbReference>
<dbReference type="PATRIC" id="fig|1337393.3.peg.647"/>
<dbReference type="InterPro" id="IPR027417">
    <property type="entry name" value="P-loop_NTPase"/>
</dbReference>
<proteinExistence type="predicted"/>
<feature type="coiled-coil region" evidence="1">
    <location>
        <begin position="128"/>
        <end position="190"/>
    </location>
</feature>
<gene>
    <name evidence="3" type="ORF">L933_06525</name>
</gene>
<protein>
    <submittedName>
        <fullName evidence="3">ATPase AAA</fullName>
    </submittedName>
</protein>
<dbReference type="Pfam" id="PF13166">
    <property type="entry name" value="AAA_13"/>
    <property type="match status" value="1"/>
</dbReference>
<feature type="coiled-coil region" evidence="1">
    <location>
        <begin position="359"/>
        <end position="447"/>
    </location>
</feature>
<evidence type="ECO:0000259" key="2">
    <source>
        <dbReference type="Pfam" id="PF13166"/>
    </source>
</evidence>
<organism evidence="3 4">
    <name type="scientific">Helicobacter pylori PZ5056</name>
    <dbReference type="NCBI Taxonomy" id="1337393"/>
    <lineage>
        <taxon>Bacteria</taxon>
        <taxon>Pseudomonadati</taxon>
        <taxon>Campylobacterota</taxon>
        <taxon>Epsilonproteobacteria</taxon>
        <taxon>Campylobacterales</taxon>
        <taxon>Helicobacteraceae</taxon>
        <taxon>Helicobacter</taxon>
    </lineage>
</organism>
<dbReference type="GO" id="GO:0006302">
    <property type="term" value="P:double-strand break repair"/>
    <property type="evidence" value="ECO:0007669"/>
    <property type="project" value="TreeGrafter"/>
</dbReference>
<dbReference type="PANTHER" id="PTHR32182:SF22">
    <property type="entry name" value="ATP-DEPENDENT ENDONUCLEASE, OLD FAMILY-RELATED"/>
    <property type="match status" value="1"/>
</dbReference>
<dbReference type="Proteomes" id="UP000015834">
    <property type="component" value="Unassembled WGS sequence"/>
</dbReference>
<dbReference type="Gene3D" id="3.40.50.300">
    <property type="entry name" value="P-loop containing nucleotide triphosphate hydrolases"/>
    <property type="match status" value="2"/>
</dbReference>
<dbReference type="AlphaFoldDB" id="T2T4A1"/>
<evidence type="ECO:0000313" key="4">
    <source>
        <dbReference type="Proteomes" id="UP000015834"/>
    </source>
</evidence>
<dbReference type="SUPFAM" id="SSF52540">
    <property type="entry name" value="P-loop containing nucleoside triphosphate hydrolases"/>
    <property type="match status" value="2"/>
</dbReference>